<evidence type="ECO:0008006" key="4">
    <source>
        <dbReference type="Google" id="ProtNLM"/>
    </source>
</evidence>
<name>A0ABT8NR44_9BURK</name>
<proteinExistence type="predicted"/>
<feature type="transmembrane region" description="Helical" evidence="1">
    <location>
        <begin position="77"/>
        <end position="96"/>
    </location>
</feature>
<comment type="caution">
    <text evidence="2">The sequence shown here is derived from an EMBL/GenBank/DDBJ whole genome shotgun (WGS) entry which is preliminary data.</text>
</comment>
<accession>A0ABT8NR44</accession>
<dbReference type="EMBL" id="JAUJQL010000007">
    <property type="protein sequence ID" value="MDN7524043.1"/>
    <property type="molecule type" value="Genomic_DNA"/>
</dbReference>
<reference evidence="2" key="1">
    <citation type="submission" date="2023-07" db="EMBL/GenBank/DDBJ databases">
        <title>A collection of bacterial strains from the Burkholderia cepacia Research Laboratory and Repository.</title>
        <authorList>
            <person name="Lipuma J."/>
            <person name="Spilker T."/>
            <person name="Caverly L."/>
        </authorList>
    </citation>
    <scope>NUCLEOTIDE SEQUENCE</scope>
    <source>
        <strain evidence="2">AU45194</strain>
    </source>
</reference>
<keyword evidence="1" id="KW-0812">Transmembrane</keyword>
<sequence length="123" mass="13571">MALLSRLGKWSHAAQFSVARLTDYANLAAIELGLARKRFMRDLILYALLGLSVMFGLAFVCVAAIVSAANTRYLIEVAWAVAGFWVLASIGALLVVRTRDEHGTFSVLSEELQRDIRTVRESV</sequence>
<keyword evidence="3" id="KW-1185">Reference proteome</keyword>
<gene>
    <name evidence="2" type="ORF">QZM70_13965</name>
</gene>
<evidence type="ECO:0000256" key="1">
    <source>
        <dbReference type="SAM" id="Phobius"/>
    </source>
</evidence>
<dbReference type="Proteomes" id="UP001172217">
    <property type="component" value="Unassembled WGS sequence"/>
</dbReference>
<evidence type="ECO:0000313" key="2">
    <source>
        <dbReference type="EMBL" id="MDN7524043.1"/>
    </source>
</evidence>
<keyword evidence="1" id="KW-0472">Membrane</keyword>
<organism evidence="2 3">
    <name type="scientific">Burkholderia orbicola</name>
    <dbReference type="NCBI Taxonomy" id="2978683"/>
    <lineage>
        <taxon>Bacteria</taxon>
        <taxon>Pseudomonadati</taxon>
        <taxon>Pseudomonadota</taxon>
        <taxon>Betaproteobacteria</taxon>
        <taxon>Burkholderiales</taxon>
        <taxon>Burkholderiaceae</taxon>
        <taxon>Burkholderia</taxon>
        <taxon>Burkholderia cepacia complex</taxon>
    </lineage>
</organism>
<evidence type="ECO:0000313" key="3">
    <source>
        <dbReference type="Proteomes" id="UP001172217"/>
    </source>
</evidence>
<feature type="transmembrane region" description="Helical" evidence="1">
    <location>
        <begin position="43"/>
        <end position="65"/>
    </location>
</feature>
<protein>
    <recommendedName>
        <fullName evidence="4">Phage holin family protein</fullName>
    </recommendedName>
</protein>
<keyword evidence="1" id="KW-1133">Transmembrane helix</keyword>
<dbReference type="RefSeq" id="WP_053525471.1">
    <property type="nucleotide sequence ID" value="NZ_JAUJQL010000007.1"/>
</dbReference>